<protein>
    <submittedName>
        <fullName evidence="1">Glycosyltransferase</fullName>
    </submittedName>
</protein>
<dbReference type="PANTHER" id="PTHR36529:SF1">
    <property type="entry name" value="GLYCOSYLTRANSFERASE"/>
    <property type="match status" value="1"/>
</dbReference>
<organism evidence="1 2">
    <name type="scientific">Hydrogenophaga aromaticivorans</name>
    <dbReference type="NCBI Taxonomy" id="2610898"/>
    <lineage>
        <taxon>Bacteria</taxon>
        <taxon>Pseudomonadati</taxon>
        <taxon>Pseudomonadota</taxon>
        <taxon>Betaproteobacteria</taxon>
        <taxon>Burkholderiales</taxon>
        <taxon>Comamonadaceae</taxon>
        <taxon>Hydrogenophaga</taxon>
    </lineage>
</organism>
<dbReference type="Gene3D" id="3.90.550.10">
    <property type="entry name" value="Spore Coat Polysaccharide Biosynthesis Protein SpsA, Chain A"/>
    <property type="match status" value="1"/>
</dbReference>
<accession>A0A7Y8GYH6</accession>
<keyword evidence="2" id="KW-1185">Reference proteome</keyword>
<dbReference type="Proteomes" id="UP000545507">
    <property type="component" value="Unassembled WGS sequence"/>
</dbReference>
<dbReference type="RefSeq" id="WP_177137083.1">
    <property type="nucleotide sequence ID" value="NZ_VYGV01000016.1"/>
</dbReference>
<dbReference type="InterPro" id="IPR018641">
    <property type="entry name" value="Trfase_1_rSAM/seldom-assoc"/>
</dbReference>
<keyword evidence="1" id="KW-0808">Transferase</keyword>
<evidence type="ECO:0000313" key="1">
    <source>
        <dbReference type="EMBL" id="NWF47197.1"/>
    </source>
</evidence>
<reference evidence="1 2" key="1">
    <citation type="submission" date="2019-09" db="EMBL/GenBank/DDBJ databases">
        <title>Hydrogenophaga aromatica sp. nov., isolated from a para-xylene-degrading enrichment culture.</title>
        <authorList>
            <person name="Tancsics A."/>
            <person name="Banerjee S."/>
        </authorList>
    </citation>
    <scope>NUCLEOTIDE SEQUENCE [LARGE SCALE GENOMIC DNA]</scope>
    <source>
        <strain evidence="1 2">D2P1</strain>
    </source>
</reference>
<dbReference type="NCBIfam" id="TIGR04282">
    <property type="entry name" value="glyco_like_cofC"/>
    <property type="match status" value="1"/>
</dbReference>
<dbReference type="AlphaFoldDB" id="A0A7Y8GYH6"/>
<dbReference type="EMBL" id="VYGV01000016">
    <property type="protein sequence ID" value="NWF47197.1"/>
    <property type="molecule type" value="Genomic_DNA"/>
</dbReference>
<dbReference type="InterPro" id="IPR029044">
    <property type="entry name" value="Nucleotide-diphossugar_trans"/>
</dbReference>
<dbReference type="Pfam" id="PF09837">
    <property type="entry name" value="DUF2064"/>
    <property type="match status" value="1"/>
</dbReference>
<gene>
    <name evidence="1" type="ORF">F3K02_18350</name>
</gene>
<name>A0A7Y8GYH6_9BURK</name>
<evidence type="ECO:0000313" key="2">
    <source>
        <dbReference type="Proteomes" id="UP000545507"/>
    </source>
</evidence>
<comment type="caution">
    <text evidence="1">The sequence shown here is derived from an EMBL/GenBank/DDBJ whole genome shotgun (WGS) entry which is preliminary data.</text>
</comment>
<dbReference type="GO" id="GO:0016740">
    <property type="term" value="F:transferase activity"/>
    <property type="evidence" value="ECO:0007669"/>
    <property type="project" value="UniProtKB-KW"/>
</dbReference>
<sequence>MVNTAHIIVFAKAPVAGLAKTRLIPALGATGAARLAASMLKHAVEQALACGVGTVEVCVTPAPQDPTWSGLLPQHAALSLSDQGQGDLGERMARAARRVLDAGRPVLLMGTDCPELSAERIRAAADGLRTNDAALVPAFDGGYVLLALNRFDASLFQDIAWSTSSVAQATQSRIALLGWRLVTLPTLHDMDEPDDLSRLPAGWLAAAEAPLQQGLALQTESGGQK</sequence>
<proteinExistence type="predicted"/>
<dbReference type="PANTHER" id="PTHR36529">
    <property type="entry name" value="SLL1095 PROTEIN"/>
    <property type="match status" value="1"/>
</dbReference>
<dbReference type="SUPFAM" id="SSF53448">
    <property type="entry name" value="Nucleotide-diphospho-sugar transferases"/>
    <property type="match status" value="1"/>
</dbReference>